<dbReference type="Gene3D" id="3.90.10.10">
    <property type="entry name" value="Cytochrome C3"/>
    <property type="match status" value="2"/>
</dbReference>
<dbReference type="Proteomes" id="UP000285961">
    <property type="component" value="Unassembled WGS sequence"/>
</dbReference>
<evidence type="ECO:0000256" key="4">
    <source>
        <dbReference type="ARBA" id="ARBA00022982"/>
    </source>
</evidence>
<dbReference type="SUPFAM" id="SSF48695">
    <property type="entry name" value="Multiheme cytochromes"/>
    <property type="match status" value="1"/>
</dbReference>
<keyword evidence="2" id="KW-0349">Heme</keyword>
<dbReference type="Pfam" id="PF02085">
    <property type="entry name" value="Cytochrom_CIII"/>
    <property type="match status" value="1"/>
</dbReference>
<feature type="transmembrane region" description="Helical" evidence="6">
    <location>
        <begin position="12"/>
        <end position="33"/>
    </location>
</feature>
<keyword evidence="6" id="KW-0472">Membrane</keyword>
<evidence type="ECO:0000259" key="7">
    <source>
        <dbReference type="Pfam" id="PF02085"/>
    </source>
</evidence>
<keyword evidence="6" id="KW-0812">Transmembrane</keyword>
<dbReference type="AlphaFoldDB" id="A0A419F3V9"/>
<dbReference type="GO" id="GO:0046872">
    <property type="term" value="F:metal ion binding"/>
    <property type="evidence" value="ECO:0007669"/>
    <property type="project" value="UniProtKB-KW"/>
</dbReference>
<accession>A0A419F3V9</accession>
<keyword evidence="1" id="KW-0813">Transport</keyword>
<keyword evidence="4" id="KW-0249">Electron transport</keyword>
<dbReference type="NCBIfam" id="NF041781">
    <property type="entry name" value="mnquin_red_QrcA"/>
    <property type="match status" value="1"/>
</dbReference>
<evidence type="ECO:0000256" key="6">
    <source>
        <dbReference type="SAM" id="Phobius"/>
    </source>
</evidence>
<dbReference type="GO" id="GO:0020037">
    <property type="term" value="F:heme binding"/>
    <property type="evidence" value="ECO:0007669"/>
    <property type="project" value="InterPro"/>
</dbReference>
<dbReference type="PANTHER" id="PTHR39425">
    <property type="entry name" value="LIPOPROTEIN CYTOCHROME C"/>
    <property type="match status" value="1"/>
</dbReference>
<proteinExistence type="predicted"/>
<dbReference type="PANTHER" id="PTHR39425:SF1">
    <property type="entry name" value="CYTOCHROME C7-LIKE DOMAIN-CONTAINING PROTEIN"/>
    <property type="match status" value="1"/>
</dbReference>
<feature type="domain" description="Class III cytochrome C" evidence="7">
    <location>
        <begin position="40"/>
        <end position="97"/>
    </location>
</feature>
<gene>
    <name evidence="8" type="ORF">C4532_04955</name>
</gene>
<protein>
    <submittedName>
        <fullName evidence="8">Cytochrome C</fullName>
    </submittedName>
</protein>
<keyword evidence="5" id="KW-0408">Iron</keyword>
<keyword evidence="6" id="KW-1133">Transmembrane helix</keyword>
<evidence type="ECO:0000256" key="1">
    <source>
        <dbReference type="ARBA" id="ARBA00022448"/>
    </source>
</evidence>
<name>A0A419F3V9_9BACT</name>
<dbReference type="EMBL" id="QZKI01000032">
    <property type="protein sequence ID" value="RJP73122.1"/>
    <property type="molecule type" value="Genomic_DNA"/>
</dbReference>
<dbReference type="InterPro" id="IPR036280">
    <property type="entry name" value="Multihaem_cyt_sf"/>
</dbReference>
<dbReference type="InterPro" id="IPR053547">
    <property type="entry name" value="Multiheme_cyt_c_menaq_reduct"/>
</dbReference>
<organism evidence="8 9">
    <name type="scientific">Candidatus Abyssobacteria bacterium SURF_17</name>
    <dbReference type="NCBI Taxonomy" id="2093361"/>
    <lineage>
        <taxon>Bacteria</taxon>
        <taxon>Pseudomonadati</taxon>
        <taxon>Candidatus Hydrogenedentota</taxon>
        <taxon>Candidatus Abyssobacteria</taxon>
    </lineage>
</organism>
<evidence type="ECO:0000256" key="2">
    <source>
        <dbReference type="ARBA" id="ARBA00022617"/>
    </source>
</evidence>
<sequence>MRVISQKRMNSAIMVAIFLAGFVVFHFIGRYFVPMLAYTRHEQPVDFSHVFHGNDVDMSCETCHFFYEDGSWSGIPTLDVCMNCHSEQLGESEAEKVFVTEYVQKNREVQWELYFRQPQCVSFSHSSHVKEAKLACETCHGPQGLSRHPTKYIVNRITKYSYVVYDSASSTIGSALVRSPEENVWGTMGMDECAKCHRARGVSTACFICHK</sequence>
<evidence type="ECO:0000313" key="8">
    <source>
        <dbReference type="EMBL" id="RJP73122.1"/>
    </source>
</evidence>
<keyword evidence="3" id="KW-0479">Metal-binding</keyword>
<dbReference type="CDD" id="cd08168">
    <property type="entry name" value="Cytochrom_C3"/>
    <property type="match status" value="1"/>
</dbReference>
<comment type="caution">
    <text evidence="8">The sequence shown here is derived from an EMBL/GenBank/DDBJ whole genome shotgun (WGS) entry which is preliminary data.</text>
</comment>
<evidence type="ECO:0000256" key="5">
    <source>
        <dbReference type="ARBA" id="ARBA00023004"/>
    </source>
</evidence>
<evidence type="ECO:0000313" key="9">
    <source>
        <dbReference type="Proteomes" id="UP000285961"/>
    </source>
</evidence>
<reference evidence="8 9" key="1">
    <citation type="journal article" date="2017" name="ISME J.">
        <title>Energy and carbon metabolisms in a deep terrestrial subsurface fluid microbial community.</title>
        <authorList>
            <person name="Momper L."/>
            <person name="Jungbluth S.P."/>
            <person name="Lee M.D."/>
            <person name="Amend J.P."/>
        </authorList>
    </citation>
    <scope>NUCLEOTIDE SEQUENCE [LARGE SCALE GENOMIC DNA]</scope>
    <source>
        <strain evidence="8">SURF_17</strain>
    </source>
</reference>
<dbReference type="InterPro" id="IPR020942">
    <property type="entry name" value="Cyt_c_III_dom"/>
</dbReference>
<dbReference type="GO" id="GO:0009055">
    <property type="term" value="F:electron transfer activity"/>
    <property type="evidence" value="ECO:0007669"/>
    <property type="project" value="InterPro"/>
</dbReference>
<evidence type="ECO:0000256" key="3">
    <source>
        <dbReference type="ARBA" id="ARBA00022723"/>
    </source>
</evidence>